<reference evidence="1" key="1">
    <citation type="submission" date="2023-06" db="EMBL/GenBank/DDBJ databases">
        <title>Sysu t00192.</title>
        <authorList>
            <person name="Gao L."/>
            <person name="Fang B.-Z."/>
            <person name="Li W.-J."/>
        </authorList>
    </citation>
    <scope>NUCLEOTIDE SEQUENCE</scope>
    <source>
        <strain evidence="1">SYSU T00192</strain>
    </source>
</reference>
<dbReference type="Proteomes" id="UP001172728">
    <property type="component" value="Unassembled WGS sequence"/>
</dbReference>
<evidence type="ECO:0000313" key="1">
    <source>
        <dbReference type="EMBL" id="MDN4475833.1"/>
    </source>
</evidence>
<accession>A0ABT8G9N0</accession>
<keyword evidence="2" id="KW-1185">Reference proteome</keyword>
<dbReference type="EMBL" id="JAUHPW010000005">
    <property type="protein sequence ID" value="MDN4475833.1"/>
    <property type="molecule type" value="Genomic_DNA"/>
</dbReference>
<dbReference type="Pfam" id="PF08757">
    <property type="entry name" value="CotH"/>
    <property type="match status" value="1"/>
</dbReference>
<dbReference type="RefSeq" id="WP_301133300.1">
    <property type="nucleotide sequence ID" value="NZ_JAUHPW010000005.1"/>
</dbReference>
<dbReference type="InterPro" id="IPR014867">
    <property type="entry name" value="Spore_coat_CotH_CotH2/3/7"/>
</dbReference>
<dbReference type="GO" id="GO:0016301">
    <property type="term" value="F:kinase activity"/>
    <property type="evidence" value="ECO:0007669"/>
    <property type="project" value="UniProtKB-KW"/>
</dbReference>
<keyword evidence="1" id="KW-0808">Transferase</keyword>
<organism evidence="1 2">
    <name type="scientific">Demequina litoralis</name>
    <dbReference type="NCBI Taxonomy" id="3051660"/>
    <lineage>
        <taxon>Bacteria</taxon>
        <taxon>Bacillati</taxon>
        <taxon>Actinomycetota</taxon>
        <taxon>Actinomycetes</taxon>
        <taxon>Micrococcales</taxon>
        <taxon>Demequinaceae</taxon>
        <taxon>Demequina</taxon>
    </lineage>
</organism>
<comment type="caution">
    <text evidence="1">The sequence shown here is derived from an EMBL/GenBank/DDBJ whole genome shotgun (WGS) entry which is preliminary data.</text>
</comment>
<proteinExistence type="predicted"/>
<gene>
    <name evidence="1" type="ORF">QQX09_08180</name>
</gene>
<evidence type="ECO:0000313" key="2">
    <source>
        <dbReference type="Proteomes" id="UP001172728"/>
    </source>
</evidence>
<name>A0ABT8G9N0_9MICO</name>
<keyword evidence="1" id="KW-0418">Kinase</keyword>
<sequence>MNTATTTTVADVLAGLTRAEDAAFAVAIDAALDVEAFATYLAFQEIVDNYEAPVAPAGHAYVCYDPATCRLAVVDWALDVAVGTRSGLGDAAGARLLAERFLAHPDYAALVDAELERLCAALVASGSADATAAEWARVLREHTPALAAAPSL</sequence>
<protein>
    <submittedName>
        <fullName evidence="1">CotH kinase family protein</fullName>
    </submittedName>
</protein>